<reference evidence="1 2" key="1">
    <citation type="submission" date="2018-08" db="EMBL/GenBank/DDBJ databases">
        <title>Recombination of ecologically and evolutionarily significant loci maintains genetic cohesion in the Pseudomonas syringae species complex.</title>
        <authorList>
            <person name="Dillon M."/>
            <person name="Thakur S."/>
            <person name="Almeida R.N.D."/>
            <person name="Weir B.S."/>
            <person name="Guttman D.S."/>
        </authorList>
    </citation>
    <scope>NUCLEOTIDE SEQUENCE [LARGE SCALE GENOMIC DNA]</scope>
    <source>
        <strain evidence="1 2">88_10</strain>
    </source>
</reference>
<dbReference type="EMBL" id="RBNL01004322">
    <property type="protein sequence ID" value="RML34009.1"/>
    <property type="molecule type" value="Genomic_DNA"/>
</dbReference>
<sequence length="36" mass="4096">MPGGHMFPLERPDETAQLLKSLFARWDARQLQRAGA</sequence>
<evidence type="ECO:0000313" key="2">
    <source>
        <dbReference type="Proteomes" id="UP000282378"/>
    </source>
</evidence>
<proteinExistence type="predicted"/>
<organism evidence="1 2">
    <name type="scientific">Pseudomonas syringae pv. maculicola</name>
    <dbReference type="NCBI Taxonomy" id="59511"/>
    <lineage>
        <taxon>Bacteria</taxon>
        <taxon>Pseudomonadati</taxon>
        <taxon>Pseudomonadota</taxon>
        <taxon>Gammaproteobacteria</taxon>
        <taxon>Pseudomonadales</taxon>
        <taxon>Pseudomonadaceae</taxon>
        <taxon>Pseudomonas</taxon>
    </lineage>
</organism>
<evidence type="ECO:0000313" key="1">
    <source>
        <dbReference type="EMBL" id="RML34009.1"/>
    </source>
</evidence>
<protein>
    <recommendedName>
        <fullName evidence="3">Alpha/beta hydrolase</fullName>
    </recommendedName>
</protein>
<accession>A0A3M2V448</accession>
<name>A0A3M2V448_PSEYM</name>
<gene>
    <name evidence="1" type="ORF">APX70_03847</name>
</gene>
<dbReference type="Proteomes" id="UP000282378">
    <property type="component" value="Unassembled WGS sequence"/>
</dbReference>
<comment type="caution">
    <text evidence="1">The sequence shown here is derived from an EMBL/GenBank/DDBJ whole genome shotgun (WGS) entry which is preliminary data.</text>
</comment>
<evidence type="ECO:0008006" key="3">
    <source>
        <dbReference type="Google" id="ProtNLM"/>
    </source>
</evidence>
<dbReference type="AlphaFoldDB" id="A0A3M2V448"/>